<proteinExistence type="predicted"/>
<keyword evidence="3" id="KW-1185">Reference proteome</keyword>
<evidence type="ECO:0008006" key="4">
    <source>
        <dbReference type="Google" id="ProtNLM"/>
    </source>
</evidence>
<sequence length="158" mass="17917">MCRCHFHRRSVLGLLAAAPLLAACKEPDEGPVEIRWGRETCTICGMIISDARYAAEIRDPEKNIFKFDDIGDAVHWLSVQDWKADPTLEFWVRDSNTGKDWLDARKAFYHPDTISPMDYGYAAVPTNEPGTVTFEVMRAAVILRGLSSRCLPVEEWTK</sequence>
<protein>
    <recommendedName>
        <fullName evidence="4">Protein NosL</fullName>
    </recommendedName>
</protein>
<name>A0A347UGJ1_9RHOB</name>
<dbReference type="RefSeq" id="WP_118942625.1">
    <property type="nucleotide sequence ID" value="NZ_CP032125.1"/>
</dbReference>
<evidence type="ECO:0000256" key="1">
    <source>
        <dbReference type="SAM" id="SignalP"/>
    </source>
</evidence>
<dbReference type="AlphaFoldDB" id="A0A347UGJ1"/>
<dbReference type="SUPFAM" id="SSF160387">
    <property type="entry name" value="NosL/MerB-like"/>
    <property type="match status" value="1"/>
</dbReference>
<evidence type="ECO:0000313" key="2">
    <source>
        <dbReference type="EMBL" id="AXX97969.1"/>
    </source>
</evidence>
<feature type="signal peptide" evidence="1">
    <location>
        <begin position="1"/>
        <end position="22"/>
    </location>
</feature>
<dbReference type="Proteomes" id="UP000261704">
    <property type="component" value="Chromosome"/>
</dbReference>
<dbReference type="KEGG" id="pamo:BAR1_08500"/>
<accession>A0A347UGJ1</accession>
<keyword evidence="1" id="KW-0732">Signal</keyword>
<organism evidence="2 3">
    <name type="scientific">Profundibacter amoris</name>
    <dbReference type="NCBI Taxonomy" id="2171755"/>
    <lineage>
        <taxon>Bacteria</taxon>
        <taxon>Pseudomonadati</taxon>
        <taxon>Pseudomonadota</taxon>
        <taxon>Alphaproteobacteria</taxon>
        <taxon>Rhodobacterales</taxon>
        <taxon>Paracoccaceae</taxon>
        <taxon>Profundibacter</taxon>
    </lineage>
</organism>
<dbReference type="EMBL" id="CP032125">
    <property type="protein sequence ID" value="AXX97969.1"/>
    <property type="molecule type" value="Genomic_DNA"/>
</dbReference>
<feature type="chain" id="PRO_5016650612" description="Protein NosL" evidence="1">
    <location>
        <begin position="23"/>
        <end position="158"/>
    </location>
</feature>
<reference evidence="2 3" key="1">
    <citation type="submission" date="2018-09" db="EMBL/GenBank/DDBJ databases">
        <title>Profundibacter amoris BAR1 gen. nov., sp. nov., a new member of the Roseobacter clade isolated at Lokis Castle Vent Field on the Arctic Mid-Oceanic Ridge.</title>
        <authorList>
            <person name="Le Moine Bauer S."/>
            <person name="Sjoeberg A.G."/>
            <person name="L'Haridon S."/>
            <person name="Stokke R."/>
            <person name="Roalkvam I."/>
            <person name="Steen I.H."/>
            <person name="Dahle H."/>
        </authorList>
    </citation>
    <scope>NUCLEOTIDE SEQUENCE [LARGE SCALE GENOMIC DNA]</scope>
    <source>
        <strain evidence="2 3">BAR1</strain>
    </source>
</reference>
<dbReference type="OrthoDB" id="8560674at2"/>
<dbReference type="PROSITE" id="PS51257">
    <property type="entry name" value="PROKAR_LIPOPROTEIN"/>
    <property type="match status" value="1"/>
</dbReference>
<evidence type="ECO:0000313" key="3">
    <source>
        <dbReference type="Proteomes" id="UP000261704"/>
    </source>
</evidence>
<gene>
    <name evidence="2" type="ORF">BAR1_08500</name>
</gene>